<accession>A0AAE0RLB9</accession>
<proteinExistence type="predicted"/>
<reference evidence="1" key="2">
    <citation type="journal article" date="2021" name="Genome Biol. Evol.">
        <title>Developing a high-quality reference genome for a parasitic bivalve with doubly uniparental inheritance (Bivalvia: Unionida).</title>
        <authorList>
            <person name="Smith C.H."/>
        </authorList>
    </citation>
    <scope>NUCLEOTIDE SEQUENCE</scope>
    <source>
        <strain evidence="1">CHS0354</strain>
        <tissue evidence="1">Mantle</tissue>
    </source>
</reference>
<keyword evidence="2" id="KW-1185">Reference proteome</keyword>
<evidence type="ECO:0000313" key="1">
    <source>
        <dbReference type="EMBL" id="KAK3575798.1"/>
    </source>
</evidence>
<name>A0AAE0RLB9_9BIVA</name>
<dbReference type="AlphaFoldDB" id="A0AAE0RLB9"/>
<dbReference type="EMBL" id="JAEAOA010001831">
    <property type="protein sequence ID" value="KAK3575798.1"/>
    <property type="molecule type" value="Genomic_DNA"/>
</dbReference>
<reference evidence="1" key="1">
    <citation type="journal article" date="2021" name="Genome Biol. Evol.">
        <title>A High-Quality Reference Genome for a Parasitic Bivalve with Doubly Uniparental Inheritance (Bivalvia: Unionida).</title>
        <authorList>
            <person name="Smith C.H."/>
        </authorList>
    </citation>
    <scope>NUCLEOTIDE SEQUENCE</scope>
    <source>
        <strain evidence="1">CHS0354</strain>
    </source>
</reference>
<reference evidence="1" key="3">
    <citation type="submission" date="2023-05" db="EMBL/GenBank/DDBJ databases">
        <authorList>
            <person name="Smith C.H."/>
        </authorList>
    </citation>
    <scope>NUCLEOTIDE SEQUENCE</scope>
    <source>
        <strain evidence="1">CHS0354</strain>
        <tissue evidence="1">Mantle</tissue>
    </source>
</reference>
<organism evidence="1 2">
    <name type="scientific">Potamilus streckersoni</name>
    <dbReference type="NCBI Taxonomy" id="2493646"/>
    <lineage>
        <taxon>Eukaryota</taxon>
        <taxon>Metazoa</taxon>
        <taxon>Spiralia</taxon>
        <taxon>Lophotrochozoa</taxon>
        <taxon>Mollusca</taxon>
        <taxon>Bivalvia</taxon>
        <taxon>Autobranchia</taxon>
        <taxon>Heteroconchia</taxon>
        <taxon>Palaeoheterodonta</taxon>
        <taxon>Unionida</taxon>
        <taxon>Unionoidea</taxon>
        <taxon>Unionidae</taxon>
        <taxon>Ambleminae</taxon>
        <taxon>Lampsilini</taxon>
        <taxon>Potamilus</taxon>
    </lineage>
</organism>
<comment type="caution">
    <text evidence="1">The sequence shown here is derived from an EMBL/GenBank/DDBJ whole genome shotgun (WGS) entry which is preliminary data.</text>
</comment>
<protein>
    <submittedName>
        <fullName evidence="1">Uncharacterized protein</fullName>
    </submittedName>
</protein>
<dbReference type="Proteomes" id="UP001195483">
    <property type="component" value="Unassembled WGS sequence"/>
</dbReference>
<sequence>MFWYKDTSNVRISYEFKTLLPGETDPEIKCCHSRFRYAKSRRHIAALIGNAINSKSYIFALSVAWIHSVEVSNTHWSWDPITYVLSKAD</sequence>
<gene>
    <name evidence="1" type="ORF">CHS0354_030741</name>
</gene>
<evidence type="ECO:0000313" key="2">
    <source>
        <dbReference type="Proteomes" id="UP001195483"/>
    </source>
</evidence>